<organism evidence="5 6">
    <name type="scientific">Nocardioides pocheonensis</name>
    <dbReference type="NCBI Taxonomy" id="661485"/>
    <lineage>
        <taxon>Bacteria</taxon>
        <taxon>Bacillati</taxon>
        <taxon>Actinomycetota</taxon>
        <taxon>Actinomycetes</taxon>
        <taxon>Propionibacteriales</taxon>
        <taxon>Nocardioidaceae</taxon>
        <taxon>Nocardioides</taxon>
    </lineage>
</organism>
<protein>
    <submittedName>
        <fullName evidence="5">TetR/AcrR family transcriptional regulator</fullName>
    </submittedName>
</protein>
<dbReference type="AlphaFoldDB" id="A0A3N0GMQ2"/>
<evidence type="ECO:0000256" key="1">
    <source>
        <dbReference type="ARBA" id="ARBA00023125"/>
    </source>
</evidence>
<dbReference type="GO" id="GO:0003700">
    <property type="term" value="F:DNA-binding transcription factor activity"/>
    <property type="evidence" value="ECO:0007669"/>
    <property type="project" value="TreeGrafter"/>
</dbReference>
<dbReference type="Pfam" id="PF00440">
    <property type="entry name" value="TetR_N"/>
    <property type="match status" value="1"/>
</dbReference>
<dbReference type="InterPro" id="IPR036271">
    <property type="entry name" value="Tet_transcr_reg_TetR-rel_C_sf"/>
</dbReference>
<dbReference type="RefSeq" id="WP_123223087.1">
    <property type="nucleotide sequence ID" value="NZ_RJSF01000040.1"/>
</dbReference>
<feature type="region of interest" description="Disordered" evidence="3">
    <location>
        <begin position="1"/>
        <end position="23"/>
    </location>
</feature>
<evidence type="ECO:0000313" key="6">
    <source>
        <dbReference type="Proteomes" id="UP000279994"/>
    </source>
</evidence>
<dbReference type="InterPro" id="IPR045823">
    <property type="entry name" value="TetR_C_32"/>
</dbReference>
<keyword evidence="1 2" id="KW-0238">DNA-binding</keyword>
<dbReference type="PRINTS" id="PR00455">
    <property type="entry name" value="HTHTETR"/>
</dbReference>
<dbReference type="EMBL" id="RJSF01000040">
    <property type="protein sequence ID" value="RNM13681.1"/>
    <property type="molecule type" value="Genomic_DNA"/>
</dbReference>
<dbReference type="PANTHER" id="PTHR30055">
    <property type="entry name" value="HTH-TYPE TRANSCRIPTIONAL REGULATOR RUTR"/>
    <property type="match status" value="1"/>
</dbReference>
<dbReference type="Pfam" id="PF19344">
    <property type="entry name" value="TetR_C_32"/>
    <property type="match status" value="1"/>
</dbReference>
<dbReference type="Proteomes" id="UP000279994">
    <property type="component" value="Unassembled WGS sequence"/>
</dbReference>
<evidence type="ECO:0000313" key="5">
    <source>
        <dbReference type="EMBL" id="RNM13681.1"/>
    </source>
</evidence>
<reference evidence="5 6" key="1">
    <citation type="submission" date="2018-11" db="EMBL/GenBank/DDBJ databases">
        <authorList>
            <person name="Li F."/>
        </authorList>
    </citation>
    <scope>NUCLEOTIDE SEQUENCE [LARGE SCALE GENOMIC DNA]</scope>
    <source>
        <strain evidence="5 6">Gsoil 818</strain>
    </source>
</reference>
<name>A0A3N0GMQ2_9ACTN</name>
<feature type="domain" description="HTH tetR-type" evidence="4">
    <location>
        <begin position="25"/>
        <end position="84"/>
    </location>
</feature>
<dbReference type="GO" id="GO:0000976">
    <property type="term" value="F:transcription cis-regulatory region binding"/>
    <property type="evidence" value="ECO:0007669"/>
    <property type="project" value="TreeGrafter"/>
</dbReference>
<gene>
    <name evidence="5" type="ORF">EFL26_11865</name>
</gene>
<accession>A0A3N0GMQ2</accession>
<dbReference type="InterPro" id="IPR050109">
    <property type="entry name" value="HTH-type_TetR-like_transc_reg"/>
</dbReference>
<dbReference type="InterPro" id="IPR001647">
    <property type="entry name" value="HTH_TetR"/>
</dbReference>
<dbReference type="OrthoDB" id="70491at2"/>
<sequence length="238" mass="25530">MTPPVKTPRSSGGDGRSTRWSDHREARRAELVAAAVAAIDDHGPSASIAEIAASAGVSKPVLYRYFADKDDLYRAVGQWGAEQVMQRLVPALLAEGPMRDKVYRACAEYFGLLADHPQVFLLLIEHRTAGDPIADGKEQIATSLAKLMGDTLRRLGVDAAGAEPWAHGVVGMGLAVGEWWLRRDIMTRESAADYLAAFLWNAFSGFAADHGVGLDGAGQLHLVDGATGPKAARRRKDA</sequence>
<dbReference type="PROSITE" id="PS01081">
    <property type="entry name" value="HTH_TETR_1"/>
    <property type="match status" value="1"/>
</dbReference>
<keyword evidence="6" id="KW-1185">Reference proteome</keyword>
<dbReference type="PANTHER" id="PTHR30055:SF160">
    <property type="entry name" value="TRANSCRIPTIONAL REGULATORY PROTEIN (PROBABLY ASNC-FAMILY)-RELATED"/>
    <property type="match status" value="1"/>
</dbReference>
<evidence type="ECO:0000259" key="4">
    <source>
        <dbReference type="PROSITE" id="PS50977"/>
    </source>
</evidence>
<dbReference type="SUPFAM" id="SSF48498">
    <property type="entry name" value="Tetracyclin repressor-like, C-terminal domain"/>
    <property type="match status" value="1"/>
</dbReference>
<proteinExistence type="predicted"/>
<dbReference type="Gene3D" id="1.10.357.10">
    <property type="entry name" value="Tetracycline Repressor, domain 2"/>
    <property type="match status" value="1"/>
</dbReference>
<dbReference type="PROSITE" id="PS50977">
    <property type="entry name" value="HTH_TETR_2"/>
    <property type="match status" value="1"/>
</dbReference>
<dbReference type="InterPro" id="IPR023772">
    <property type="entry name" value="DNA-bd_HTH_TetR-type_CS"/>
</dbReference>
<dbReference type="InterPro" id="IPR009057">
    <property type="entry name" value="Homeodomain-like_sf"/>
</dbReference>
<dbReference type="SUPFAM" id="SSF46689">
    <property type="entry name" value="Homeodomain-like"/>
    <property type="match status" value="1"/>
</dbReference>
<comment type="caution">
    <text evidence="5">The sequence shown here is derived from an EMBL/GenBank/DDBJ whole genome shotgun (WGS) entry which is preliminary data.</text>
</comment>
<feature type="DNA-binding region" description="H-T-H motif" evidence="2">
    <location>
        <begin position="47"/>
        <end position="66"/>
    </location>
</feature>
<evidence type="ECO:0000256" key="2">
    <source>
        <dbReference type="PROSITE-ProRule" id="PRU00335"/>
    </source>
</evidence>
<evidence type="ECO:0000256" key="3">
    <source>
        <dbReference type="SAM" id="MobiDB-lite"/>
    </source>
</evidence>